<evidence type="ECO:0000256" key="2">
    <source>
        <dbReference type="ARBA" id="ARBA00038350"/>
    </source>
</evidence>
<comment type="similarity">
    <text evidence="2">Belongs to the HFCD (homooligomeric flavin containing Cys decarboxylase) superfamily.</text>
</comment>
<dbReference type="Gene3D" id="3.40.50.1950">
    <property type="entry name" value="Flavin prenyltransferase-like"/>
    <property type="match status" value="1"/>
</dbReference>
<proteinExistence type="inferred from homology"/>
<dbReference type="GO" id="GO:0010181">
    <property type="term" value="F:FMN binding"/>
    <property type="evidence" value="ECO:0007669"/>
    <property type="project" value="TreeGrafter"/>
</dbReference>
<evidence type="ECO:0000313" key="4">
    <source>
        <dbReference type="EMBL" id="PVU90122.1"/>
    </source>
</evidence>
<dbReference type="GO" id="GO:0015937">
    <property type="term" value="P:coenzyme A biosynthetic process"/>
    <property type="evidence" value="ECO:0007669"/>
    <property type="project" value="UniProtKB-KW"/>
</dbReference>
<sequence length="215" mass="24040">MFPLSTIDSGNKICHKNSEKTTFNVIIGLTASVACIKTKELVQEINTLFSDNKILVNLKLVPTNNALFFISHEELLKLAPTIIDNEEWLSWSQKGDPVLHIELRKWADAFLIAPLDANTMAKLSYGLCDNLLTCVARAWDFKNPIFVAPAMNTFMWDHPHTKKHLDILNELNINIINPVAKKLACGDYGVGAMASPKDIAQTVFNYLLGRESTLN</sequence>
<dbReference type="SUPFAM" id="SSF52507">
    <property type="entry name" value="Homo-oligomeric flavin-containing Cys decarboxylases, HFCD"/>
    <property type="match status" value="1"/>
</dbReference>
<dbReference type="EMBL" id="MBFR01000275">
    <property type="protein sequence ID" value="PVU90122.1"/>
    <property type="molecule type" value="Genomic_DNA"/>
</dbReference>
<name>A0A2T9YCQ7_9FUNG</name>
<keyword evidence="5" id="KW-1185">Reference proteome</keyword>
<dbReference type="Pfam" id="PF02441">
    <property type="entry name" value="Flavoprotein"/>
    <property type="match status" value="1"/>
</dbReference>
<dbReference type="GO" id="GO:0004633">
    <property type="term" value="F:phosphopantothenoylcysteine decarboxylase activity"/>
    <property type="evidence" value="ECO:0007669"/>
    <property type="project" value="TreeGrafter"/>
</dbReference>
<dbReference type="GO" id="GO:0071513">
    <property type="term" value="C:phosphopantothenoylcysteine decarboxylase complex"/>
    <property type="evidence" value="ECO:0007669"/>
    <property type="project" value="TreeGrafter"/>
</dbReference>
<dbReference type="AlphaFoldDB" id="A0A2T9YCQ7"/>
<dbReference type="InterPro" id="IPR036551">
    <property type="entry name" value="Flavin_trans-like"/>
</dbReference>
<gene>
    <name evidence="4" type="ORF">BB561_005018</name>
</gene>
<dbReference type="InterPro" id="IPR003382">
    <property type="entry name" value="Flavoprotein"/>
</dbReference>
<keyword evidence="1" id="KW-0173">Coenzyme A biosynthesis</keyword>
<dbReference type="OrthoDB" id="1532798at2759"/>
<dbReference type="Proteomes" id="UP000245383">
    <property type="component" value="Unassembled WGS sequence"/>
</dbReference>
<dbReference type="STRING" id="133385.A0A2T9YCQ7"/>
<dbReference type="PANTHER" id="PTHR14359:SF6">
    <property type="entry name" value="PHOSPHOPANTOTHENOYLCYSTEINE DECARBOXYLASE"/>
    <property type="match status" value="1"/>
</dbReference>
<organism evidence="4 5">
    <name type="scientific">Smittium simulii</name>
    <dbReference type="NCBI Taxonomy" id="133385"/>
    <lineage>
        <taxon>Eukaryota</taxon>
        <taxon>Fungi</taxon>
        <taxon>Fungi incertae sedis</taxon>
        <taxon>Zoopagomycota</taxon>
        <taxon>Kickxellomycotina</taxon>
        <taxon>Harpellomycetes</taxon>
        <taxon>Harpellales</taxon>
        <taxon>Legeriomycetaceae</taxon>
        <taxon>Smittium</taxon>
    </lineage>
</organism>
<reference evidence="4 5" key="1">
    <citation type="journal article" date="2018" name="MBio">
        <title>Comparative Genomics Reveals the Core Gene Toolbox for the Fungus-Insect Symbiosis.</title>
        <authorList>
            <person name="Wang Y."/>
            <person name="Stata M."/>
            <person name="Wang W."/>
            <person name="Stajich J.E."/>
            <person name="White M.M."/>
            <person name="Moncalvo J.M."/>
        </authorList>
    </citation>
    <scope>NUCLEOTIDE SEQUENCE [LARGE SCALE GENOMIC DNA]</scope>
    <source>
        <strain evidence="4 5">SWE-8-4</strain>
    </source>
</reference>
<accession>A0A2T9YCQ7</accession>
<feature type="domain" description="Flavoprotein" evidence="3">
    <location>
        <begin position="24"/>
        <end position="205"/>
    </location>
</feature>
<protein>
    <recommendedName>
        <fullName evidence="3">Flavoprotein domain-containing protein</fullName>
    </recommendedName>
</protein>
<dbReference type="PANTHER" id="PTHR14359">
    <property type="entry name" value="HOMO-OLIGOMERIC FLAVIN CONTAINING CYS DECARBOXYLASE FAMILY"/>
    <property type="match status" value="1"/>
</dbReference>
<evidence type="ECO:0000313" key="5">
    <source>
        <dbReference type="Proteomes" id="UP000245383"/>
    </source>
</evidence>
<comment type="caution">
    <text evidence="4">The sequence shown here is derived from an EMBL/GenBank/DDBJ whole genome shotgun (WGS) entry which is preliminary data.</text>
</comment>
<evidence type="ECO:0000256" key="1">
    <source>
        <dbReference type="ARBA" id="ARBA00022993"/>
    </source>
</evidence>
<evidence type="ECO:0000259" key="3">
    <source>
        <dbReference type="Pfam" id="PF02441"/>
    </source>
</evidence>